<keyword evidence="3" id="KW-1185">Reference proteome</keyword>
<gene>
    <name evidence="2" type="ORF">O181_019710</name>
</gene>
<accession>A0A9Q3GVC4</accession>
<dbReference type="Proteomes" id="UP000765509">
    <property type="component" value="Unassembled WGS sequence"/>
</dbReference>
<proteinExistence type="predicted"/>
<dbReference type="AlphaFoldDB" id="A0A9Q3GVC4"/>
<comment type="caution">
    <text evidence="2">The sequence shown here is derived from an EMBL/GenBank/DDBJ whole genome shotgun (WGS) entry which is preliminary data.</text>
</comment>
<evidence type="ECO:0000256" key="1">
    <source>
        <dbReference type="SAM" id="MobiDB-lite"/>
    </source>
</evidence>
<name>A0A9Q3GVC4_9BASI</name>
<protein>
    <submittedName>
        <fullName evidence="2">Uncharacterized protein</fullName>
    </submittedName>
</protein>
<feature type="region of interest" description="Disordered" evidence="1">
    <location>
        <begin position="93"/>
        <end position="115"/>
    </location>
</feature>
<feature type="compositionally biased region" description="Polar residues" evidence="1">
    <location>
        <begin position="93"/>
        <end position="102"/>
    </location>
</feature>
<sequence>MSSNVVHSTAHSEFHNSSVCSTLPSCYANPLDTTYIGESMPHEVHPISPTMGHSSLKSHTFSPPSLTKSVKRMHLHTSTTTGHVWNYTSDNSRGLSHTSGNTPIARAATKHQAVP</sequence>
<evidence type="ECO:0000313" key="3">
    <source>
        <dbReference type="Proteomes" id="UP000765509"/>
    </source>
</evidence>
<dbReference type="EMBL" id="AVOT02005793">
    <property type="protein sequence ID" value="MBW0479995.1"/>
    <property type="molecule type" value="Genomic_DNA"/>
</dbReference>
<evidence type="ECO:0000313" key="2">
    <source>
        <dbReference type="EMBL" id="MBW0479995.1"/>
    </source>
</evidence>
<organism evidence="2 3">
    <name type="scientific">Austropuccinia psidii MF-1</name>
    <dbReference type="NCBI Taxonomy" id="1389203"/>
    <lineage>
        <taxon>Eukaryota</taxon>
        <taxon>Fungi</taxon>
        <taxon>Dikarya</taxon>
        <taxon>Basidiomycota</taxon>
        <taxon>Pucciniomycotina</taxon>
        <taxon>Pucciniomycetes</taxon>
        <taxon>Pucciniales</taxon>
        <taxon>Sphaerophragmiaceae</taxon>
        <taxon>Austropuccinia</taxon>
    </lineage>
</organism>
<reference evidence="2" key="1">
    <citation type="submission" date="2021-03" db="EMBL/GenBank/DDBJ databases">
        <title>Draft genome sequence of rust myrtle Austropuccinia psidii MF-1, a brazilian biotype.</title>
        <authorList>
            <person name="Quecine M.C."/>
            <person name="Pachon D.M.R."/>
            <person name="Bonatelli M.L."/>
            <person name="Correr F.H."/>
            <person name="Franceschini L.M."/>
            <person name="Leite T.F."/>
            <person name="Margarido G.R.A."/>
            <person name="Almeida C.A."/>
            <person name="Ferrarezi J.A."/>
            <person name="Labate C.A."/>
        </authorList>
    </citation>
    <scope>NUCLEOTIDE SEQUENCE</scope>
    <source>
        <strain evidence="2">MF-1</strain>
    </source>
</reference>